<protein>
    <recommendedName>
        <fullName evidence="5">dihydropteroate synthase</fullName>
        <ecNumber evidence="5">2.5.1.15</ecNumber>
    </recommendedName>
</protein>
<gene>
    <name evidence="11" type="primary">folP</name>
    <name evidence="11" type="ORF">G9272_39635</name>
</gene>
<dbReference type="Proteomes" id="UP000502665">
    <property type="component" value="Chromosome"/>
</dbReference>
<dbReference type="InterPro" id="IPR011005">
    <property type="entry name" value="Dihydropteroate_synth-like_sf"/>
</dbReference>
<dbReference type="AlphaFoldDB" id="A0A6M4X659"/>
<name>A0A6M4X659_9ACTN</name>
<dbReference type="EC" id="2.5.1.15" evidence="5"/>
<keyword evidence="7" id="KW-0479">Metal-binding</keyword>
<keyword evidence="12" id="KW-1185">Reference proteome</keyword>
<keyword evidence="9" id="KW-0289">Folate biosynthesis</keyword>
<evidence type="ECO:0000313" key="11">
    <source>
        <dbReference type="EMBL" id="QJT05686.1"/>
    </source>
</evidence>
<feature type="domain" description="Pterin-binding" evidence="10">
    <location>
        <begin position="15"/>
        <end position="270"/>
    </location>
</feature>
<evidence type="ECO:0000313" key="12">
    <source>
        <dbReference type="Proteomes" id="UP000502665"/>
    </source>
</evidence>
<dbReference type="SUPFAM" id="SSF51717">
    <property type="entry name" value="Dihydropteroate synthetase-like"/>
    <property type="match status" value="1"/>
</dbReference>
<evidence type="ECO:0000256" key="8">
    <source>
        <dbReference type="ARBA" id="ARBA00022842"/>
    </source>
</evidence>
<evidence type="ECO:0000256" key="1">
    <source>
        <dbReference type="ARBA" id="ARBA00000012"/>
    </source>
</evidence>
<comment type="catalytic activity">
    <reaction evidence="1">
        <text>(7,8-dihydropterin-6-yl)methyl diphosphate + 4-aminobenzoate = 7,8-dihydropteroate + diphosphate</text>
        <dbReference type="Rhea" id="RHEA:19949"/>
        <dbReference type="ChEBI" id="CHEBI:17836"/>
        <dbReference type="ChEBI" id="CHEBI:17839"/>
        <dbReference type="ChEBI" id="CHEBI:33019"/>
        <dbReference type="ChEBI" id="CHEBI:72950"/>
        <dbReference type="EC" id="2.5.1.15"/>
    </reaction>
</comment>
<dbReference type="EMBL" id="CP049838">
    <property type="protein sequence ID" value="QJT05686.1"/>
    <property type="molecule type" value="Genomic_DNA"/>
</dbReference>
<organism evidence="11 12">
    <name type="scientific">Streptomyces asoensis</name>
    <dbReference type="NCBI Taxonomy" id="249586"/>
    <lineage>
        <taxon>Bacteria</taxon>
        <taxon>Bacillati</taxon>
        <taxon>Actinomycetota</taxon>
        <taxon>Actinomycetes</taxon>
        <taxon>Kitasatosporales</taxon>
        <taxon>Streptomycetaceae</taxon>
        <taxon>Streptomyces</taxon>
    </lineage>
</organism>
<dbReference type="GO" id="GO:0004156">
    <property type="term" value="F:dihydropteroate synthase activity"/>
    <property type="evidence" value="ECO:0007669"/>
    <property type="project" value="UniProtKB-EC"/>
</dbReference>
<dbReference type="InterPro" id="IPR000489">
    <property type="entry name" value="Pterin-binding_dom"/>
</dbReference>
<evidence type="ECO:0000256" key="2">
    <source>
        <dbReference type="ARBA" id="ARBA00001946"/>
    </source>
</evidence>
<dbReference type="Gene3D" id="3.20.20.20">
    <property type="entry name" value="Dihydropteroate synthase-like"/>
    <property type="match status" value="1"/>
</dbReference>
<dbReference type="PROSITE" id="PS50972">
    <property type="entry name" value="PTERIN_BINDING"/>
    <property type="match status" value="1"/>
</dbReference>
<sequence length="283" mass="30553">MDERATPSPVGIRRPSLVGIVNITADSFSDGNRFLTAQAAVTHARRLRSDGADVIELGPAASHPGAQRVTADEEMGRLADVVDQLVAEGIPVSVDSFQPATQRFAAARGARYLNDIQGFGEPARYEELADTDCRLIVMHSVQRHGPATKVRTDPTEVCRGIEEFFAERLAALETAGVRHDRLVIDPGLGYFLGSGPEPSLRTLAHLERLKARFDVPVLVSPSRKSFLRTLTGSALPEIGPATLAAELYAARSGADYIRTHDVAALRDALTVFEALEMAKEGGW</sequence>
<keyword evidence="8" id="KW-0460">Magnesium</keyword>
<evidence type="ECO:0000256" key="5">
    <source>
        <dbReference type="ARBA" id="ARBA00012458"/>
    </source>
</evidence>
<dbReference type="GO" id="GO:0046656">
    <property type="term" value="P:folic acid biosynthetic process"/>
    <property type="evidence" value="ECO:0007669"/>
    <property type="project" value="UniProtKB-KW"/>
</dbReference>
<evidence type="ECO:0000256" key="3">
    <source>
        <dbReference type="ARBA" id="ARBA00004763"/>
    </source>
</evidence>
<dbReference type="GO" id="GO:0046872">
    <property type="term" value="F:metal ion binding"/>
    <property type="evidence" value="ECO:0007669"/>
    <property type="project" value="UniProtKB-KW"/>
</dbReference>
<dbReference type="PANTHER" id="PTHR20941:SF1">
    <property type="entry name" value="FOLIC ACID SYNTHESIS PROTEIN FOL1"/>
    <property type="match status" value="1"/>
</dbReference>
<evidence type="ECO:0000256" key="4">
    <source>
        <dbReference type="ARBA" id="ARBA00009503"/>
    </source>
</evidence>
<evidence type="ECO:0000256" key="7">
    <source>
        <dbReference type="ARBA" id="ARBA00022723"/>
    </source>
</evidence>
<dbReference type="GO" id="GO:0005829">
    <property type="term" value="C:cytosol"/>
    <property type="evidence" value="ECO:0007669"/>
    <property type="project" value="TreeGrafter"/>
</dbReference>
<evidence type="ECO:0000259" key="10">
    <source>
        <dbReference type="PROSITE" id="PS50972"/>
    </source>
</evidence>
<dbReference type="NCBIfam" id="TIGR01496">
    <property type="entry name" value="DHPS"/>
    <property type="match status" value="1"/>
</dbReference>
<dbReference type="RefSeq" id="WP_171401003.1">
    <property type="nucleotide sequence ID" value="NZ_CP049838.1"/>
</dbReference>
<comment type="cofactor">
    <cofactor evidence="2">
        <name>Mg(2+)</name>
        <dbReference type="ChEBI" id="CHEBI:18420"/>
    </cofactor>
</comment>
<evidence type="ECO:0000256" key="9">
    <source>
        <dbReference type="ARBA" id="ARBA00022909"/>
    </source>
</evidence>
<dbReference type="PANTHER" id="PTHR20941">
    <property type="entry name" value="FOLATE SYNTHESIS PROTEINS"/>
    <property type="match status" value="1"/>
</dbReference>
<dbReference type="CDD" id="cd00739">
    <property type="entry name" value="DHPS"/>
    <property type="match status" value="1"/>
</dbReference>
<accession>A0A6M4X659</accession>
<reference evidence="11" key="1">
    <citation type="submission" date="2020-03" db="EMBL/GenBank/DDBJ databases">
        <title>Molecular networking-based the target discovery of potent antiproliferative macrolactams: 5/6/7/16 polycyclic ansamycins and glycosylated trienomycin from Streptomyces cacaoi subsp. asoensis.</title>
        <authorList>
            <person name="Liu L.-L."/>
        </authorList>
    </citation>
    <scope>NUCLEOTIDE SEQUENCE [LARGE SCALE GENOMIC DNA]</scope>
    <source>
        <strain evidence="11">H2S5</strain>
    </source>
</reference>
<keyword evidence="6 11" id="KW-0808">Transferase</keyword>
<dbReference type="InterPro" id="IPR006390">
    <property type="entry name" value="DHP_synth_dom"/>
</dbReference>
<proteinExistence type="inferred from homology"/>
<dbReference type="Pfam" id="PF00809">
    <property type="entry name" value="Pterin_bind"/>
    <property type="match status" value="1"/>
</dbReference>
<comment type="similarity">
    <text evidence="4">Belongs to the DHPS family.</text>
</comment>
<dbReference type="InterPro" id="IPR045031">
    <property type="entry name" value="DHP_synth-like"/>
</dbReference>
<comment type="pathway">
    <text evidence="3">Cofactor biosynthesis; tetrahydrofolate biosynthesis; 7,8-dihydrofolate from 2-amino-4-hydroxy-6-hydroxymethyl-7,8-dihydropteridine diphosphate and 4-aminobenzoate: step 1/2.</text>
</comment>
<evidence type="ECO:0000256" key="6">
    <source>
        <dbReference type="ARBA" id="ARBA00022679"/>
    </source>
</evidence>
<dbReference type="GO" id="GO:0046654">
    <property type="term" value="P:tetrahydrofolate biosynthetic process"/>
    <property type="evidence" value="ECO:0007669"/>
    <property type="project" value="TreeGrafter"/>
</dbReference>